<sequence>MVSLSGARLALSNEPLYFQDTPWLGGKHDGYPLVPFVEYLRIRDKVSPHSRIRDVAELQCKLTFGLLEAVMEVKIAETELLRVDSSSGKQVLTSENLPTLFQAWRDRIRQCRDRDLKACRKWASRVETTLIQTMTILRTEVSKLRNSTFLLAGLEQEVVADILIQIGSVAEAVGCSNQAFPDLFPKPIGLSFMFILALVSWQNKTGRMLANGWCPFTVRILSESASMLGYARTCKCPDVRLSEGHEKCTTKICMISTRDTSKDTPKHDGGSCNCDNYKPLLEDVVGFLKDWKIPVVQCPPPHDVLSVSDSRYTPFVAISHVWADGLRGTTEKGLPACQIKRLAKMASKILGDPGGAFWVDTLCIPEIDDLRDRAIGLMAQTYKDARAVLVIDSSLREISSSAPREDKLLYVLSTQWMQRLWTFQEAALARRLYFEFSDGKLVHLEELLWKSPGDPLTEQESCNPVLKSLAMEIYRRTGTKVYNRIGFRISDVAFNLRWRTASKESDETLAVSGLLNLDAYKLAATRDSEERMKDFLLRIEKLPTGIIFLSGTKLDKEGFRWAPKTFMRCAVAELSGPYDAICTPTGLEAEYDAIIQDTVVDGEISEWYIRRTHPNSSKECIFRVTVPEARFVSTSYSCNTILFVSNLPLEGLGGTVGAGVLVDPDLVSREASDGGNGGDRILCEFKRPLFLTNITETELSNLEKPLPMVCAKLVRRKVKVV</sequence>
<accession>A0A8T0HZ23</accession>
<dbReference type="Pfam" id="PF06985">
    <property type="entry name" value="HET"/>
    <property type="match status" value="1"/>
</dbReference>
<organism evidence="2 3">
    <name type="scientific">Ceratodon purpureus</name>
    <name type="common">Fire moss</name>
    <name type="synonym">Dicranum purpureum</name>
    <dbReference type="NCBI Taxonomy" id="3225"/>
    <lineage>
        <taxon>Eukaryota</taxon>
        <taxon>Viridiplantae</taxon>
        <taxon>Streptophyta</taxon>
        <taxon>Embryophyta</taxon>
        <taxon>Bryophyta</taxon>
        <taxon>Bryophytina</taxon>
        <taxon>Bryopsida</taxon>
        <taxon>Dicranidae</taxon>
        <taxon>Pseudoditrichales</taxon>
        <taxon>Ditrichaceae</taxon>
        <taxon>Ceratodon</taxon>
    </lineage>
</organism>
<dbReference type="Proteomes" id="UP000822688">
    <property type="component" value="Chromosome 5"/>
</dbReference>
<keyword evidence="3" id="KW-1185">Reference proteome</keyword>
<evidence type="ECO:0000259" key="1">
    <source>
        <dbReference type="Pfam" id="PF06985"/>
    </source>
</evidence>
<gene>
    <name evidence="2" type="ORF">KC19_5G077600</name>
</gene>
<dbReference type="AlphaFoldDB" id="A0A8T0HZ23"/>
<dbReference type="EMBL" id="CM026425">
    <property type="protein sequence ID" value="KAG0576404.1"/>
    <property type="molecule type" value="Genomic_DNA"/>
</dbReference>
<feature type="domain" description="Heterokaryon incompatibility" evidence="1">
    <location>
        <begin position="315"/>
        <end position="393"/>
    </location>
</feature>
<dbReference type="InterPro" id="IPR010730">
    <property type="entry name" value="HET"/>
</dbReference>
<reference evidence="2" key="1">
    <citation type="submission" date="2020-06" db="EMBL/GenBank/DDBJ databases">
        <title>WGS assembly of Ceratodon purpureus strain R40.</title>
        <authorList>
            <person name="Carey S.B."/>
            <person name="Jenkins J."/>
            <person name="Shu S."/>
            <person name="Lovell J.T."/>
            <person name="Sreedasyam A."/>
            <person name="Maumus F."/>
            <person name="Tiley G.P."/>
            <person name="Fernandez-Pozo N."/>
            <person name="Barry K."/>
            <person name="Chen C."/>
            <person name="Wang M."/>
            <person name="Lipzen A."/>
            <person name="Daum C."/>
            <person name="Saski C.A."/>
            <person name="Payton A.C."/>
            <person name="Mcbreen J.C."/>
            <person name="Conrad R.E."/>
            <person name="Kollar L.M."/>
            <person name="Olsson S."/>
            <person name="Huttunen S."/>
            <person name="Landis J.B."/>
            <person name="Wickett N.J."/>
            <person name="Johnson M.G."/>
            <person name="Rensing S.A."/>
            <person name="Grimwood J."/>
            <person name="Schmutz J."/>
            <person name="Mcdaniel S.F."/>
        </authorList>
    </citation>
    <scope>NUCLEOTIDE SEQUENCE</scope>
    <source>
        <strain evidence="2">R40</strain>
    </source>
</reference>
<proteinExistence type="predicted"/>
<dbReference type="PANTHER" id="PTHR39596:SF2">
    <property type="entry name" value="HET DOMAIN PROTEIN (AFU_ORTHOLOGUE AFUA_1G17550)-RELATED"/>
    <property type="match status" value="1"/>
</dbReference>
<dbReference type="PANTHER" id="PTHR39596">
    <property type="match status" value="1"/>
</dbReference>
<protein>
    <recommendedName>
        <fullName evidence="1">Heterokaryon incompatibility domain-containing protein</fullName>
    </recommendedName>
</protein>
<name>A0A8T0HZ23_CERPU</name>
<evidence type="ECO:0000313" key="3">
    <source>
        <dbReference type="Proteomes" id="UP000822688"/>
    </source>
</evidence>
<evidence type="ECO:0000313" key="2">
    <source>
        <dbReference type="EMBL" id="KAG0576404.1"/>
    </source>
</evidence>
<comment type="caution">
    <text evidence="2">The sequence shown here is derived from an EMBL/GenBank/DDBJ whole genome shotgun (WGS) entry which is preliminary data.</text>
</comment>